<evidence type="ECO:0000313" key="1">
    <source>
        <dbReference type="EMBL" id="RDW67209.1"/>
    </source>
</evidence>
<dbReference type="Proteomes" id="UP000256690">
    <property type="component" value="Unassembled WGS sequence"/>
</dbReference>
<dbReference type="EMBL" id="PVWQ01000012">
    <property type="protein sequence ID" value="RDW67209.1"/>
    <property type="molecule type" value="Genomic_DNA"/>
</dbReference>
<name>A0A3D8QZK0_9EURO</name>
<proteinExistence type="predicted"/>
<comment type="caution">
    <text evidence="1">The sequence shown here is derived from an EMBL/GenBank/DDBJ whole genome shotgun (WGS) entry which is preliminary data.</text>
</comment>
<dbReference type="AlphaFoldDB" id="A0A3D8QZK0"/>
<evidence type="ECO:0000313" key="2">
    <source>
        <dbReference type="Proteomes" id="UP000256690"/>
    </source>
</evidence>
<dbReference type="OrthoDB" id="4383258at2759"/>
<dbReference type="GeneID" id="38119445"/>
<reference evidence="1 2" key="1">
    <citation type="journal article" date="2018" name="IMA Fungus">
        <title>IMA Genome-F 9: Draft genome sequence of Annulohypoxylon stygium, Aspergillus mulundensis, Berkeleyomyces basicola (syn. Thielaviopsis basicola), Ceratocystis smalleyi, two Cercospora beticola strains, Coleophoma cylindrospora, Fusarium fracticaudum, Phialophora cf. hyalina, and Morchella septimelata.</title>
        <authorList>
            <person name="Wingfield B.D."/>
            <person name="Bills G.F."/>
            <person name="Dong Y."/>
            <person name="Huang W."/>
            <person name="Nel W.J."/>
            <person name="Swalarsk-Parry B.S."/>
            <person name="Vaghefi N."/>
            <person name="Wilken P.M."/>
            <person name="An Z."/>
            <person name="de Beer Z.W."/>
            <person name="De Vos L."/>
            <person name="Chen L."/>
            <person name="Duong T.A."/>
            <person name="Gao Y."/>
            <person name="Hammerbacher A."/>
            <person name="Kikkert J.R."/>
            <person name="Li Y."/>
            <person name="Li H."/>
            <person name="Li K."/>
            <person name="Li Q."/>
            <person name="Liu X."/>
            <person name="Ma X."/>
            <person name="Naidoo K."/>
            <person name="Pethybridge S.J."/>
            <person name="Sun J."/>
            <person name="Steenkamp E.T."/>
            <person name="van der Nest M.A."/>
            <person name="van Wyk S."/>
            <person name="Wingfield M.J."/>
            <person name="Xiong C."/>
            <person name="Yue Q."/>
            <person name="Zhang X."/>
        </authorList>
    </citation>
    <scope>NUCLEOTIDE SEQUENCE [LARGE SCALE GENOMIC DNA]</scope>
    <source>
        <strain evidence="1 2">DSM 5745</strain>
    </source>
</reference>
<organism evidence="1 2">
    <name type="scientific">Aspergillus mulundensis</name>
    <dbReference type="NCBI Taxonomy" id="1810919"/>
    <lineage>
        <taxon>Eukaryota</taxon>
        <taxon>Fungi</taxon>
        <taxon>Dikarya</taxon>
        <taxon>Ascomycota</taxon>
        <taxon>Pezizomycotina</taxon>
        <taxon>Eurotiomycetes</taxon>
        <taxon>Eurotiomycetidae</taxon>
        <taxon>Eurotiales</taxon>
        <taxon>Aspergillaceae</taxon>
        <taxon>Aspergillus</taxon>
        <taxon>Aspergillus subgen. Nidulantes</taxon>
    </lineage>
</organism>
<gene>
    <name evidence="1" type="ORF">DSM5745_09075</name>
</gene>
<accession>A0A3D8QZK0</accession>
<keyword evidence="2" id="KW-1185">Reference proteome</keyword>
<sequence length="122" mass="13272">MDELVNYIPHARWSKRTEHTSVCIDLKLESLWKAFASELALDGHDLQLWKLTGTGLKQLTASSALLIPVSLIPGMPEPRVLNGGPLSPESAPIPFVNEITISGSLYCVLAFPPKNPDPSQAI</sequence>
<dbReference type="RefSeq" id="XP_026600177.1">
    <property type="nucleotide sequence ID" value="XM_026751091.1"/>
</dbReference>
<protein>
    <submittedName>
        <fullName evidence="1">Uncharacterized protein</fullName>
    </submittedName>
</protein>